<dbReference type="GO" id="GO:0032153">
    <property type="term" value="C:cell division site"/>
    <property type="evidence" value="ECO:0007669"/>
    <property type="project" value="UniProtKB-UniRule"/>
</dbReference>
<accession>A0A5M3PR61</accession>
<keyword evidence="3 8" id="KW-0132">Cell division</keyword>
<evidence type="ECO:0000256" key="10">
    <source>
        <dbReference type="SAM" id="Coils"/>
    </source>
</evidence>
<keyword evidence="2 8" id="KW-1003">Cell membrane</keyword>
<evidence type="ECO:0000256" key="4">
    <source>
        <dbReference type="ARBA" id="ARBA00022692"/>
    </source>
</evidence>
<keyword evidence="5 8" id="KW-1133">Transmembrane helix</keyword>
<name>A0A5M3PR61_9GAMM</name>
<dbReference type="Pfam" id="PF04999">
    <property type="entry name" value="FtsL"/>
    <property type="match status" value="1"/>
</dbReference>
<dbReference type="AlphaFoldDB" id="A0A5M3PR61"/>
<dbReference type="InterPro" id="IPR011922">
    <property type="entry name" value="Cell_div_FtsL"/>
</dbReference>
<comment type="caution">
    <text evidence="11">The sequence shown here is derived from an EMBL/GenBank/DDBJ whole genome shotgun (WGS) entry which is preliminary data.</text>
</comment>
<evidence type="ECO:0000256" key="1">
    <source>
        <dbReference type="ARBA" id="ARBA00004401"/>
    </source>
</evidence>
<reference evidence="11 12" key="1">
    <citation type="journal article" date="2019" name="J. Gen. Appl. Microbiol.">
        <title>Aerobic degradation of cis-dichloroethene by the marine bacterium Marinobacter salsuginis strain 5N-3.</title>
        <authorList>
            <person name="Inoue Y."/>
            <person name="Fukunaga Y."/>
            <person name="Katsumata H."/>
            <person name="Ohji S."/>
            <person name="Hosoyama A."/>
            <person name="Mori K."/>
            <person name="Ando K."/>
        </authorList>
    </citation>
    <scope>NUCLEOTIDE SEQUENCE [LARGE SCALE GENOMIC DNA]</scope>
    <source>
        <strain evidence="11 12">5N-3</strain>
    </source>
</reference>
<evidence type="ECO:0000256" key="9">
    <source>
        <dbReference type="NCBIfam" id="TIGR02209"/>
    </source>
</evidence>
<feature type="coiled-coil region" evidence="10">
    <location>
        <begin position="69"/>
        <end position="96"/>
    </location>
</feature>
<keyword evidence="6 8" id="KW-0472">Membrane</keyword>
<comment type="subcellular location">
    <subcellularLocation>
        <location evidence="8">Cell inner membrane</location>
        <topology evidence="8">Single-pass type II membrane protein</topology>
    </subcellularLocation>
    <subcellularLocation>
        <location evidence="1">Cell membrane</location>
        <topology evidence="1">Single-pass type II membrane protein</topology>
    </subcellularLocation>
    <text evidence="8">Localizes to the division septum where it forms a ring structure.</text>
</comment>
<evidence type="ECO:0000256" key="2">
    <source>
        <dbReference type="ARBA" id="ARBA00022475"/>
    </source>
</evidence>
<evidence type="ECO:0000256" key="5">
    <source>
        <dbReference type="ARBA" id="ARBA00022989"/>
    </source>
</evidence>
<keyword evidence="12" id="KW-1185">Reference proteome</keyword>
<evidence type="ECO:0000256" key="3">
    <source>
        <dbReference type="ARBA" id="ARBA00022618"/>
    </source>
</evidence>
<comment type="similarity">
    <text evidence="8">Belongs to the FtsL family.</text>
</comment>
<dbReference type="PANTHER" id="PTHR37479:SF1">
    <property type="entry name" value="CELL DIVISION PROTEIN FTSL"/>
    <property type="match status" value="1"/>
</dbReference>
<protein>
    <recommendedName>
        <fullName evidence="8 9">Cell division protein FtsL</fullName>
    </recommendedName>
</protein>
<gene>
    <name evidence="8" type="primary">ftsL</name>
    <name evidence="11" type="ORF">MS5N3_28150</name>
</gene>
<keyword evidence="10" id="KW-0175">Coiled coil</keyword>
<comment type="function">
    <text evidence="8">Essential cell division protein. May link together the upstream cell division proteins, which are predominantly cytoplasmic, with the downstream cell division proteins, which are predominantly periplasmic.</text>
</comment>
<keyword evidence="8" id="KW-0997">Cell inner membrane</keyword>
<keyword evidence="7 8" id="KW-0131">Cell cycle</keyword>
<comment type="subunit">
    <text evidence="8">Part of a complex composed of FtsB, FtsL and FtsQ.</text>
</comment>
<evidence type="ECO:0000256" key="6">
    <source>
        <dbReference type="ARBA" id="ARBA00023136"/>
    </source>
</evidence>
<dbReference type="GO" id="GO:0005886">
    <property type="term" value="C:plasma membrane"/>
    <property type="evidence" value="ECO:0007669"/>
    <property type="project" value="UniProtKB-SubCell"/>
</dbReference>
<proteinExistence type="inferred from homology"/>
<dbReference type="PANTHER" id="PTHR37479">
    <property type="entry name" value="CELL DIVISION PROTEIN FTSL"/>
    <property type="match status" value="1"/>
</dbReference>
<keyword evidence="4 8" id="KW-0812">Transmembrane</keyword>
<dbReference type="GO" id="GO:0043093">
    <property type="term" value="P:FtsZ-dependent cytokinesis"/>
    <property type="evidence" value="ECO:0007669"/>
    <property type="project" value="UniProtKB-UniRule"/>
</dbReference>
<dbReference type="EMBL" id="BGZH01000002">
    <property type="protein sequence ID" value="GBO85364.1"/>
    <property type="molecule type" value="Genomic_DNA"/>
</dbReference>
<evidence type="ECO:0000256" key="7">
    <source>
        <dbReference type="ARBA" id="ARBA00023306"/>
    </source>
</evidence>
<dbReference type="Proteomes" id="UP000340077">
    <property type="component" value="Unassembled WGS sequence"/>
</dbReference>
<sequence>MTMGAVAIEEPVKTAKLNKQKVRDGVATAVRISRQVFAATKQGRVLVSLGLVAVLLASSIGVVVSAHENRELFNTLSQLQSERDRYQSEWSQLLLEQSALSAHGRVEKLAAERFGMVVPGRQDIVLVPLMSPVADR</sequence>
<organism evidence="11 12">
    <name type="scientific">Marinobacter salsuginis</name>
    <dbReference type="NCBI Taxonomy" id="418719"/>
    <lineage>
        <taxon>Bacteria</taxon>
        <taxon>Pseudomonadati</taxon>
        <taxon>Pseudomonadota</taxon>
        <taxon>Gammaproteobacteria</taxon>
        <taxon>Pseudomonadales</taxon>
        <taxon>Marinobacteraceae</taxon>
        <taxon>Marinobacter</taxon>
    </lineage>
</organism>
<evidence type="ECO:0000313" key="12">
    <source>
        <dbReference type="Proteomes" id="UP000340077"/>
    </source>
</evidence>
<dbReference type="HAMAP" id="MF_00910">
    <property type="entry name" value="FtsL"/>
    <property type="match status" value="1"/>
</dbReference>
<evidence type="ECO:0000256" key="8">
    <source>
        <dbReference type="HAMAP-Rule" id="MF_00910"/>
    </source>
</evidence>
<evidence type="ECO:0000313" key="11">
    <source>
        <dbReference type="EMBL" id="GBO85364.1"/>
    </source>
</evidence>
<dbReference type="NCBIfam" id="TIGR02209">
    <property type="entry name" value="ftsL_broad"/>
    <property type="match status" value="1"/>
</dbReference>
<feature type="transmembrane region" description="Helical" evidence="8">
    <location>
        <begin position="45"/>
        <end position="66"/>
    </location>
</feature>